<keyword evidence="2" id="KW-1185">Reference proteome</keyword>
<accession>A0A6G0VS94</accession>
<organism evidence="1 2">
    <name type="scientific">Aphis craccivora</name>
    <name type="common">Cowpea aphid</name>
    <dbReference type="NCBI Taxonomy" id="307492"/>
    <lineage>
        <taxon>Eukaryota</taxon>
        <taxon>Metazoa</taxon>
        <taxon>Ecdysozoa</taxon>
        <taxon>Arthropoda</taxon>
        <taxon>Hexapoda</taxon>
        <taxon>Insecta</taxon>
        <taxon>Pterygota</taxon>
        <taxon>Neoptera</taxon>
        <taxon>Paraneoptera</taxon>
        <taxon>Hemiptera</taxon>
        <taxon>Sternorrhyncha</taxon>
        <taxon>Aphidomorpha</taxon>
        <taxon>Aphidoidea</taxon>
        <taxon>Aphididae</taxon>
        <taxon>Aphidini</taxon>
        <taxon>Aphis</taxon>
        <taxon>Aphis</taxon>
    </lineage>
</organism>
<protein>
    <submittedName>
        <fullName evidence="1">Uncharacterized protein</fullName>
    </submittedName>
</protein>
<evidence type="ECO:0000313" key="1">
    <source>
        <dbReference type="EMBL" id="KAF0707727.1"/>
    </source>
</evidence>
<gene>
    <name evidence="1" type="ORF">FWK35_00035512</name>
</gene>
<dbReference type="Proteomes" id="UP000478052">
    <property type="component" value="Unassembled WGS sequence"/>
</dbReference>
<sequence length="93" mass="10632">MISGDAILKTDPEMLAAGNLIYSINALQMARNEKHAENNLHWDDVADFILKFRKERNLCSPDDIYVYQASELIGCLFFSVKYFTSIQSVIDKI</sequence>
<comment type="caution">
    <text evidence="1">The sequence shown here is derived from an EMBL/GenBank/DDBJ whole genome shotgun (WGS) entry which is preliminary data.</text>
</comment>
<evidence type="ECO:0000313" key="2">
    <source>
        <dbReference type="Proteomes" id="UP000478052"/>
    </source>
</evidence>
<name>A0A6G0VS94_APHCR</name>
<proteinExistence type="predicted"/>
<dbReference type="EMBL" id="VUJU01012425">
    <property type="protein sequence ID" value="KAF0707727.1"/>
    <property type="molecule type" value="Genomic_DNA"/>
</dbReference>
<reference evidence="1 2" key="1">
    <citation type="submission" date="2019-08" db="EMBL/GenBank/DDBJ databases">
        <title>Whole genome of Aphis craccivora.</title>
        <authorList>
            <person name="Voronova N.V."/>
            <person name="Shulinski R.S."/>
            <person name="Bandarenka Y.V."/>
            <person name="Zhorov D.G."/>
            <person name="Warner D."/>
        </authorList>
    </citation>
    <scope>NUCLEOTIDE SEQUENCE [LARGE SCALE GENOMIC DNA]</scope>
    <source>
        <strain evidence="1">180601</strain>
        <tissue evidence="1">Whole Body</tissue>
    </source>
</reference>
<dbReference type="AlphaFoldDB" id="A0A6G0VS94"/>